<dbReference type="Pfam" id="PF24391">
    <property type="entry name" value="HD-CE"/>
    <property type="match status" value="1"/>
</dbReference>
<dbReference type="EMBL" id="MZMT01000003">
    <property type="protein sequence ID" value="PIO46619.1"/>
    <property type="molecule type" value="Genomic_DNA"/>
</dbReference>
<comment type="caution">
    <text evidence="2">The sequence shown here is derived from an EMBL/GenBank/DDBJ whole genome shotgun (WGS) entry which is preliminary data.</text>
</comment>
<keyword evidence="3" id="KW-1185">Reference proteome</keyword>
<dbReference type="Proteomes" id="UP000232163">
    <property type="component" value="Unassembled WGS sequence"/>
</dbReference>
<gene>
    <name evidence="2" type="ORF">B5P45_02120</name>
</gene>
<organism evidence="2 3">
    <name type="scientific">Phyllobacterium zundukense</name>
    <dbReference type="NCBI Taxonomy" id="1867719"/>
    <lineage>
        <taxon>Bacteria</taxon>
        <taxon>Pseudomonadati</taxon>
        <taxon>Pseudomonadota</taxon>
        <taxon>Alphaproteobacteria</taxon>
        <taxon>Hyphomicrobiales</taxon>
        <taxon>Phyllobacteriaceae</taxon>
        <taxon>Phyllobacterium</taxon>
    </lineage>
</organism>
<name>A0A2N9W4F1_9HYPH</name>
<evidence type="ECO:0000313" key="3">
    <source>
        <dbReference type="Proteomes" id="UP000232163"/>
    </source>
</evidence>
<proteinExistence type="predicted"/>
<sequence>MLWKKLFENNDDIQHSEQVERLVSTYKNMRSQVAYLVGEISVDLPQYTVHDITHLDALWDIADQITGENYSINPLEGFVLGGALLFHDAGMTMASYPGD</sequence>
<evidence type="ECO:0000259" key="1">
    <source>
        <dbReference type="Pfam" id="PF24391"/>
    </source>
</evidence>
<evidence type="ECO:0000313" key="2">
    <source>
        <dbReference type="EMBL" id="PIO46619.1"/>
    </source>
</evidence>
<feature type="domain" description="HD-CE" evidence="1">
    <location>
        <begin position="44"/>
        <end position="97"/>
    </location>
</feature>
<accession>A0A2N9W4F1</accession>
<dbReference type="InterPro" id="IPR056471">
    <property type="entry name" value="HD-CE"/>
</dbReference>
<protein>
    <recommendedName>
        <fullName evidence="1">HD-CE domain-containing protein</fullName>
    </recommendedName>
</protein>
<dbReference type="AlphaFoldDB" id="A0A2N9W4F1"/>
<dbReference type="KEGG" id="pht:BLM14_09960"/>
<reference evidence="2 3" key="1">
    <citation type="journal article" date="2017" name="Int J Environ Stud">
        <title>Does the Miocene-Pliocene relict legume Oxytropis triphylla form nitrogen-fixing nodules with a combination of bacterial strains?</title>
        <authorList>
            <person name="Safronova V."/>
            <person name="Belimov A."/>
            <person name="Sazanova A."/>
            <person name="Kuznetsova I."/>
            <person name="Popova J."/>
            <person name="Andronov E."/>
            <person name="Verkhozina A."/>
            <person name="Tikhonovich I."/>
        </authorList>
    </citation>
    <scope>NUCLEOTIDE SEQUENCE [LARGE SCALE GENOMIC DNA]</scope>
    <source>
        <strain evidence="2 3">Tri-38</strain>
    </source>
</reference>